<feature type="chain" id="PRO_5013228272" description="Lipocalin-like domain-containing protein" evidence="1">
    <location>
        <begin position="35"/>
        <end position="162"/>
    </location>
</feature>
<dbReference type="STRING" id="1909395.BKM31_22780"/>
<reference evidence="3" key="1">
    <citation type="journal article" date="2017" name="Med. Chem. Commun.">
        <title>Nonomuraea sp. ATCC 55076 harbours the largest actinomycete chromosome to date and the kistamicin biosynthetic gene cluster.</title>
        <authorList>
            <person name="Nazari B."/>
            <person name="Forneris C.C."/>
            <person name="Gibson M.I."/>
            <person name="Moon K."/>
            <person name="Schramma K.R."/>
            <person name="Seyedsayamdost M.R."/>
        </authorList>
    </citation>
    <scope>NUCLEOTIDE SEQUENCE [LARGE SCALE GENOMIC DNA]</scope>
    <source>
        <strain evidence="3">ATCC 55076</strain>
    </source>
</reference>
<dbReference type="RefSeq" id="WP_080040104.1">
    <property type="nucleotide sequence ID" value="NZ_CP017717.1"/>
</dbReference>
<proteinExistence type="predicted"/>
<dbReference type="Proteomes" id="UP000190797">
    <property type="component" value="Chromosome"/>
</dbReference>
<dbReference type="EMBL" id="CP017717">
    <property type="protein sequence ID" value="AQZ63908.1"/>
    <property type="molecule type" value="Genomic_DNA"/>
</dbReference>
<evidence type="ECO:0000313" key="2">
    <source>
        <dbReference type="EMBL" id="AQZ63908.1"/>
    </source>
</evidence>
<feature type="signal peptide" evidence="1">
    <location>
        <begin position="1"/>
        <end position="34"/>
    </location>
</feature>
<evidence type="ECO:0000313" key="3">
    <source>
        <dbReference type="Proteomes" id="UP000190797"/>
    </source>
</evidence>
<evidence type="ECO:0008006" key="4">
    <source>
        <dbReference type="Google" id="ProtNLM"/>
    </source>
</evidence>
<dbReference type="AlphaFoldDB" id="A0A1V0A133"/>
<protein>
    <recommendedName>
        <fullName evidence="4">Lipocalin-like domain-containing protein</fullName>
    </recommendedName>
</protein>
<accession>A0A1V0A133</accession>
<gene>
    <name evidence="2" type="ORF">BKM31_22780</name>
</gene>
<dbReference type="OrthoDB" id="5197795at2"/>
<name>A0A1V0A133_9ACTN</name>
<organism evidence="2 3">
    <name type="scientific">[Actinomadura] parvosata subsp. kistnae</name>
    <dbReference type="NCBI Taxonomy" id="1909395"/>
    <lineage>
        <taxon>Bacteria</taxon>
        <taxon>Bacillati</taxon>
        <taxon>Actinomycetota</taxon>
        <taxon>Actinomycetes</taxon>
        <taxon>Streptosporangiales</taxon>
        <taxon>Streptosporangiaceae</taxon>
        <taxon>Nonomuraea</taxon>
    </lineage>
</organism>
<keyword evidence="3" id="KW-1185">Reference proteome</keyword>
<dbReference type="PROSITE" id="PS51318">
    <property type="entry name" value="TAT"/>
    <property type="match status" value="1"/>
</dbReference>
<keyword evidence="1" id="KW-0732">Signal</keyword>
<evidence type="ECO:0000256" key="1">
    <source>
        <dbReference type="SAM" id="SignalP"/>
    </source>
</evidence>
<dbReference type="KEGG" id="noa:BKM31_22780"/>
<sequence>MRTELNRRSLLSRGGTLAPLVGLGLLGGATAATADTGDTAENRLGSPLLGTWAVKVTFDIPNRPGEDGLFAFTADRICLGTTTGAGHLSLGSWRPTTQGFEFTFRHFMYADDDGTYTGEVRVQQSGRFTSATTWTASGTGTAFDTQGNQVAVVQSATAGTRY</sequence>
<dbReference type="InterPro" id="IPR006311">
    <property type="entry name" value="TAT_signal"/>
</dbReference>